<keyword evidence="3" id="KW-1185">Reference proteome</keyword>
<evidence type="ECO:0000313" key="2">
    <source>
        <dbReference type="EMBL" id="ATG53592.1"/>
    </source>
</evidence>
<dbReference type="PROSITE" id="PS51318">
    <property type="entry name" value="TAT"/>
    <property type="match status" value="1"/>
</dbReference>
<name>A0A291GTW4_9MICO</name>
<dbReference type="SUPFAM" id="SSF53850">
    <property type="entry name" value="Periplasmic binding protein-like II"/>
    <property type="match status" value="1"/>
</dbReference>
<dbReference type="RefSeq" id="WP_096798071.1">
    <property type="nucleotide sequence ID" value="NZ_CP023564.1"/>
</dbReference>
<protein>
    <submittedName>
        <fullName evidence="2">ABC transporter substrate-binding protein</fullName>
    </submittedName>
</protein>
<dbReference type="PROSITE" id="PS51257">
    <property type="entry name" value="PROKAR_LIPOPROTEIN"/>
    <property type="match status" value="1"/>
</dbReference>
<evidence type="ECO:0000256" key="1">
    <source>
        <dbReference type="ARBA" id="ARBA00022729"/>
    </source>
</evidence>
<dbReference type="PANTHER" id="PTHR43649">
    <property type="entry name" value="ARABINOSE-BINDING PROTEIN-RELATED"/>
    <property type="match status" value="1"/>
</dbReference>
<dbReference type="AlphaFoldDB" id="A0A291GTW4"/>
<dbReference type="InterPro" id="IPR050490">
    <property type="entry name" value="Bact_solute-bd_prot1"/>
</dbReference>
<evidence type="ECO:0000313" key="3">
    <source>
        <dbReference type="Proteomes" id="UP000217889"/>
    </source>
</evidence>
<gene>
    <name evidence="2" type="ORF">CFK41_01445</name>
</gene>
<proteinExistence type="predicted"/>
<dbReference type="EMBL" id="CP023564">
    <property type="protein sequence ID" value="ATG53592.1"/>
    <property type="molecule type" value="Genomic_DNA"/>
</dbReference>
<dbReference type="PANTHER" id="PTHR43649:SF33">
    <property type="entry name" value="POLYGALACTURONAN_RHAMNOGALACTURONAN-BINDING PROTEIN YTCQ"/>
    <property type="match status" value="1"/>
</dbReference>
<reference evidence="2 3" key="1">
    <citation type="journal article" date="2014" name="Int. J. Syst. Evol. Microbiol.">
        <title>Brachybacterium ginsengisoli sp. nov., isolated from soil of a ginseng field.</title>
        <authorList>
            <person name="Hoang V.A."/>
            <person name="Kim Y.J."/>
            <person name="Nguyen N.L."/>
            <person name="Yang D.C."/>
        </authorList>
    </citation>
    <scope>NUCLEOTIDE SEQUENCE [LARGE SCALE GENOMIC DNA]</scope>
    <source>
        <strain evidence="2 3">DCY80</strain>
    </source>
</reference>
<dbReference type="KEGG" id="bgg:CFK41_01445"/>
<sequence length="510" mass="54033">MFSRRTLLGGATAGAATLGLAACGGTGGGSGDAGAEITSLRIMAPLLSDTAPDPEGALQKAVEELIGMPLEITWVPNSSYGDRVTVTMASDSIPHVMVQTGKTAEFAQTAEAGGYWDLTDILPEYPNLTPESEEVAHGASINGRTYGIFRLRDAMRAAISIRKDWLDTLGLDEPETTDDLMEIARAFTEDDPAGDGSATTGLIIPAWSGYGNNGPYDLWETWHGTANVWKDEGGKLVPAFLAPEFLEANRTMREMVEAGHVNADFATMDSATWNEPFFTGQGGLIADVSSRGMQLMGLFKDADPEAYGDKVTMVGNLKNPDGTLWALPTPGFSGYLSIPKAAVPGDAQLATVLAALDKLSSEEGQRLLNNGIEGVNYEVDGGQAVAIESDEASLVQSDVSAFAQIGSQSNGYIGYPSKPEGEAEAALDEKRLAFHEEDSASAVFNPGAAYMSKSYLQNGAILDQIVVDARLKYLAGQIDEAGLTAELERWTSSGGQQVVDEMNELYQGSN</sequence>
<accession>A0A291GTW4</accession>
<organism evidence="2 3">
    <name type="scientific">Brachybacterium ginsengisoli</name>
    <dbReference type="NCBI Taxonomy" id="1331682"/>
    <lineage>
        <taxon>Bacteria</taxon>
        <taxon>Bacillati</taxon>
        <taxon>Actinomycetota</taxon>
        <taxon>Actinomycetes</taxon>
        <taxon>Micrococcales</taxon>
        <taxon>Dermabacteraceae</taxon>
        <taxon>Brachybacterium</taxon>
    </lineage>
</organism>
<keyword evidence="1" id="KW-0732">Signal</keyword>
<dbReference type="InterPro" id="IPR006311">
    <property type="entry name" value="TAT_signal"/>
</dbReference>
<dbReference type="Proteomes" id="UP000217889">
    <property type="component" value="Chromosome"/>
</dbReference>
<dbReference type="OrthoDB" id="3225049at2"/>
<dbReference type="Gene3D" id="3.40.190.10">
    <property type="entry name" value="Periplasmic binding protein-like II"/>
    <property type="match status" value="2"/>
</dbReference>